<dbReference type="PRINTS" id="PR00732">
    <property type="entry name" value="GLHYDRLASE4"/>
</dbReference>
<organism evidence="11 12">
    <name type="scientific">Amycolatopsis pigmentata</name>
    <dbReference type="NCBI Taxonomy" id="450801"/>
    <lineage>
        <taxon>Bacteria</taxon>
        <taxon>Bacillati</taxon>
        <taxon>Actinomycetota</taxon>
        <taxon>Actinomycetes</taxon>
        <taxon>Pseudonocardiales</taxon>
        <taxon>Pseudonocardiaceae</taxon>
        <taxon>Amycolatopsis</taxon>
    </lineage>
</organism>
<dbReference type="Proteomes" id="UP001597417">
    <property type="component" value="Unassembled WGS sequence"/>
</dbReference>
<protein>
    <submittedName>
        <fullName evidence="11">Alpha-glucosidase/alpha-galactosidase</fullName>
    </submittedName>
</protein>
<dbReference type="PANTHER" id="PTHR32092:SF6">
    <property type="entry name" value="ALPHA-GALACTOSIDASE"/>
    <property type="match status" value="1"/>
</dbReference>
<keyword evidence="3" id="KW-0479">Metal-binding</keyword>
<evidence type="ECO:0000256" key="8">
    <source>
        <dbReference type="ARBA" id="ARBA00023295"/>
    </source>
</evidence>
<dbReference type="RefSeq" id="WP_378262826.1">
    <property type="nucleotide sequence ID" value="NZ_JBHUKR010000005.1"/>
</dbReference>
<dbReference type="PANTHER" id="PTHR32092">
    <property type="entry name" value="6-PHOSPHO-BETA-GLUCOSIDASE-RELATED"/>
    <property type="match status" value="1"/>
</dbReference>
<proteinExistence type="inferred from homology"/>
<keyword evidence="8 9" id="KW-0326">Glycosidase</keyword>
<dbReference type="Pfam" id="PF02056">
    <property type="entry name" value="Glyco_hydro_4"/>
    <property type="match status" value="1"/>
</dbReference>
<dbReference type="Pfam" id="PF11975">
    <property type="entry name" value="Glyco_hydro_4C"/>
    <property type="match status" value="1"/>
</dbReference>
<reference evidence="12" key="1">
    <citation type="journal article" date="2019" name="Int. J. Syst. Evol. Microbiol.">
        <title>The Global Catalogue of Microorganisms (GCM) 10K type strain sequencing project: providing services to taxonomists for standard genome sequencing and annotation.</title>
        <authorList>
            <consortium name="The Broad Institute Genomics Platform"/>
            <consortium name="The Broad Institute Genome Sequencing Center for Infectious Disease"/>
            <person name="Wu L."/>
            <person name="Ma J."/>
        </authorList>
    </citation>
    <scope>NUCLEOTIDE SEQUENCE [LARGE SCALE GENOMIC DNA]</scope>
    <source>
        <strain evidence="12">CGMCC 4.7645</strain>
    </source>
</reference>
<keyword evidence="4 9" id="KW-0378">Hydrolase</keyword>
<keyword evidence="6" id="KW-0464">Manganese</keyword>
<keyword evidence="12" id="KW-1185">Reference proteome</keyword>
<comment type="similarity">
    <text evidence="2 9">Belongs to the glycosyl hydrolase 4 family.</text>
</comment>
<dbReference type="InterPro" id="IPR036291">
    <property type="entry name" value="NAD(P)-bd_dom_sf"/>
</dbReference>
<sequence length="430" mass="47397">MTKVAFIGAGSVEFTRNVVTDLCGFPELRGQLELMLHDIDAERLGYAEALARRINEQTGAGARVASNTDRQAAVEGADYVINEIQVGGYAATRADFDIPARYGVRQTISDTIGVGGVFRGLRTIPVLMAIGEDLAKLAPDSYLLNYSNPMAMLPWAVYAGTPFDRVAGMCHSVRDTHRFLASLAGVPVSEVDFSTAGFNHQAFVLRFEHNGTDLYPKLRAVIEADPELQRRVRVEIFRRFGYFPTESSEHGAEYVPWFLRHDEEIDHFRIPVGEYLRRSERNLDEYQETREELESGAPLALTPTSELASEFIHAHQTGVAREIYLNVRNDGLISNLPPECCVEVPALVDGSGPHPRSVGALPPQLAALNRTFLNVVELTVRAVLDGDRRHVYQAVLLDPNAAAVLTTRQAVALCDGLFEAHGDLMPAALR</sequence>
<dbReference type="InterPro" id="IPR022616">
    <property type="entry name" value="Glyco_hydro_4_C"/>
</dbReference>
<gene>
    <name evidence="11" type="ORF">ACFSXZ_07770</name>
</gene>
<evidence type="ECO:0000256" key="7">
    <source>
        <dbReference type="ARBA" id="ARBA00023277"/>
    </source>
</evidence>
<dbReference type="Gene3D" id="3.90.1820.10">
    <property type="entry name" value="AglA-like glucosidase"/>
    <property type="match status" value="1"/>
</dbReference>
<evidence type="ECO:0000256" key="9">
    <source>
        <dbReference type="RuleBase" id="RU361152"/>
    </source>
</evidence>
<evidence type="ECO:0000313" key="11">
    <source>
        <dbReference type="EMBL" id="MFD2416223.1"/>
    </source>
</evidence>
<evidence type="ECO:0000256" key="1">
    <source>
        <dbReference type="ARBA" id="ARBA00001936"/>
    </source>
</evidence>
<evidence type="ECO:0000256" key="4">
    <source>
        <dbReference type="ARBA" id="ARBA00022801"/>
    </source>
</evidence>
<dbReference type="SUPFAM" id="SSF51735">
    <property type="entry name" value="NAD(P)-binding Rossmann-fold domains"/>
    <property type="match status" value="1"/>
</dbReference>
<keyword evidence="7" id="KW-0119">Carbohydrate metabolism</keyword>
<comment type="caution">
    <text evidence="11">The sequence shown here is derived from an EMBL/GenBank/DDBJ whole genome shotgun (WGS) entry which is preliminary data.</text>
</comment>
<keyword evidence="5 9" id="KW-0520">NAD</keyword>
<evidence type="ECO:0000256" key="6">
    <source>
        <dbReference type="ARBA" id="ARBA00023211"/>
    </source>
</evidence>
<accession>A0ABW5FMG4</accession>
<dbReference type="CDD" id="cd05297">
    <property type="entry name" value="GH4_alpha_glucosidase_galactosidase"/>
    <property type="match status" value="1"/>
</dbReference>
<feature type="domain" description="Glycosyl hydrolase family 4 C-terminal" evidence="10">
    <location>
        <begin position="196"/>
        <end position="400"/>
    </location>
</feature>
<dbReference type="InterPro" id="IPR053715">
    <property type="entry name" value="GH4_Enzyme_sf"/>
</dbReference>
<dbReference type="SUPFAM" id="SSF56327">
    <property type="entry name" value="LDH C-terminal domain-like"/>
    <property type="match status" value="1"/>
</dbReference>
<evidence type="ECO:0000256" key="2">
    <source>
        <dbReference type="ARBA" id="ARBA00010141"/>
    </source>
</evidence>
<dbReference type="InterPro" id="IPR015955">
    <property type="entry name" value="Lactate_DH/Glyco_Ohase_4_C"/>
</dbReference>
<evidence type="ECO:0000256" key="5">
    <source>
        <dbReference type="ARBA" id="ARBA00023027"/>
    </source>
</evidence>
<comment type="cofactor">
    <cofactor evidence="9">
        <name>NAD(+)</name>
        <dbReference type="ChEBI" id="CHEBI:57540"/>
    </cofactor>
    <text evidence="9">Binds 1 NAD(+) per subunit.</text>
</comment>
<comment type="cofactor">
    <cofactor evidence="1">
        <name>Mn(2+)</name>
        <dbReference type="ChEBI" id="CHEBI:29035"/>
    </cofactor>
</comment>
<dbReference type="NCBIfam" id="NF011657">
    <property type="entry name" value="PRK15076.1"/>
    <property type="match status" value="1"/>
</dbReference>
<evidence type="ECO:0000256" key="3">
    <source>
        <dbReference type="ARBA" id="ARBA00022723"/>
    </source>
</evidence>
<name>A0ABW5FMG4_9PSEU</name>
<evidence type="ECO:0000313" key="12">
    <source>
        <dbReference type="Proteomes" id="UP001597417"/>
    </source>
</evidence>
<dbReference type="InterPro" id="IPR001088">
    <property type="entry name" value="Glyco_hydro_4"/>
</dbReference>
<evidence type="ECO:0000259" key="10">
    <source>
        <dbReference type="Pfam" id="PF11975"/>
    </source>
</evidence>
<dbReference type="EMBL" id="JBHUKR010000005">
    <property type="protein sequence ID" value="MFD2416223.1"/>
    <property type="molecule type" value="Genomic_DNA"/>
</dbReference>